<feature type="non-terminal residue" evidence="1">
    <location>
        <position position="1"/>
    </location>
</feature>
<dbReference type="Proteomes" id="UP000682733">
    <property type="component" value="Unassembled WGS sequence"/>
</dbReference>
<proteinExistence type="predicted"/>
<accession>A0A8S2DCB0</accession>
<comment type="caution">
    <text evidence="1">The sequence shown here is derived from an EMBL/GenBank/DDBJ whole genome shotgun (WGS) entry which is preliminary data.</text>
</comment>
<evidence type="ECO:0000313" key="1">
    <source>
        <dbReference type="EMBL" id="CAF0861373.1"/>
    </source>
</evidence>
<reference evidence="1" key="1">
    <citation type="submission" date="2021-02" db="EMBL/GenBank/DDBJ databases">
        <authorList>
            <person name="Nowell W R."/>
        </authorList>
    </citation>
    <scope>NUCLEOTIDE SEQUENCE</scope>
</reference>
<dbReference type="EMBL" id="CAJNOK010002469">
    <property type="protein sequence ID" value="CAF0861373.1"/>
    <property type="molecule type" value="Genomic_DNA"/>
</dbReference>
<dbReference type="AlphaFoldDB" id="A0A8S2DCB0"/>
<evidence type="ECO:0000313" key="2">
    <source>
        <dbReference type="EMBL" id="CAF3646196.1"/>
    </source>
</evidence>
<dbReference type="Proteomes" id="UP000677228">
    <property type="component" value="Unassembled WGS sequence"/>
</dbReference>
<protein>
    <submittedName>
        <fullName evidence="1">Uncharacterized protein</fullName>
    </submittedName>
</protein>
<gene>
    <name evidence="1" type="ORF">OVA965_LOCUS7652</name>
    <name evidence="2" type="ORF">TMI583_LOCUS7647</name>
</gene>
<organism evidence="1 3">
    <name type="scientific">Didymodactylos carnosus</name>
    <dbReference type="NCBI Taxonomy" id="1234261"/>
    <lineage>
        <taxon>Eukaryota</taxon>
        <taxon>Metazoa</taxon>
        <taxon>Spiralia</taxon>
        <taxon>Gnathifera</taxon>
        <taxon>Rotifera</taxon>
        <taxon>Eurotatoria</taxon>
        <taxon>Bdelloidea</taxon>
        <taxon>Philodinida</taxon>
        <taxon>Philodinidae</taxon>
        <taxon>Didymodactylos</taxon>
    </lineage>
</organism>
<evidence type="ECO:0000313" key="3">
    <source>
        <dbReference type="Proteomes" id="UP000677228"/>
    </source>
</evidence>
<dbReference type="EMBL" id="CAJOBA010002469">
    <property type="protein sequence ID" value="CAF3646196.1"/>
    <property type="molecule type" value="Genomic_DNA"/>
</dbReference>
<sequence>NSRPGKRQSCYEKSPLEISKDKKYVTVADIARDPDDPYTKKREIIPYSGRVSRTLIDRGYAEVD</sequence>
<name>A0A8S2DCB0_9BILA</name>